<accession>F0Y0N8</accession>
<feature type="region of interest" description="Disordered" evidence="1">
    <location>
        <begin position="174"/>
        <end position="309"/>
    </location>
</feature>
<sequence>QRGGGRRRGLAAPAAAGRGGDGARALLRPAPPHARGGRNGRRGRRQGGRLREAEAPLLEIVPEARVLRPARGRAQRGAPRVAPQRPDAHPHEALVEEGRHRRDAPRLGHDGRLRQRPRRRRRRVEPAHPRGLARRGGPRPLAGRVEAVARVAAPPGQGAPAGRCHRPHGLALRRHLAQRHRRRRAPRRAARDARGRRQARRRRRAAAGAGRRLAGRRRAGPGARGAHHRGRPRRPRAGQDRGLRGRAGRGARRALRRRRAPPRHGPEHQRGARVAERAPRRRRGEHRRGRRRPADAHAEDGGAREEGGREAVVRAAHGAVHHGGRALLPRRLLL</sequence>
<evidence type="ECO:0000313" key="2">
    <source>
        <dbReference type="EMBL" id="EGB11712.1"/>
    </source>
</evidence>
<dbReference type="AlphaFoldDB" id="F0Y0N8"/>
<protein>
    <submittedName>
        <fullName evidence="2">Expressed protein</fullName>
    </submittedName>
</protein>
<feature type="compositionally biased region" description="Basic residues" evidence="1">
    <location>
        <begin position="279"/>
        <end position="291"/>
    </location>
</feature>
<feature type="compositionally biased region" description="Basic residues" evidence="1">
    <location>
        <begin position="196"/>
        <end position="205"/>
    </location>
</feature>
<feature type="compositionally biased region" description="Low complexity" evidence="1">
    <location>
        <begin position="75"/>
        <end position="85"/>
    </location>
</feature>
<feature type="compositionally biased region" description="Basic and acidic residues" evidence="1">
    <location>
        <begin position="264"/>
        <end position="278"/>
    </location>
</feature>
<evidence type="ECO:0000256" key="1">
    <source>
        <dbReference type="SAM" id="MobiDB-lite"/>
    </source>
</evidence>
<dbReference type="InParanoid" id="F0Y0N8"/>
<gene>
    <name evidence="2" type="ORF">AURANDRAFT_70818</name>
</gene>
<feature type="compositionally biased region" description="Basic residues" evidence="1">
    <location>
        <begin position="213"/>
        <end position="236"/>
    </location>
</feature>
<feature type="compositionally biased region" description="Basic residues" evidence="1">
    <location>
        <begin position="114"/>
        <end position="123"/>
    </location>
</feature>
<name>F0Y0N8_AURAN</name>
<organism evidence="3">
    <name type="scientific">Aureococcus anophagefferens</name>
    <name type="common">Harmful bloom alga</name>
    <dbReference type="NCBI Taxonomy" id="44056"/>
    <lineage>
        <taxon>Eukaryota</taxon>
        <taxon>Sar</taxon>
        <taxon>Stramenopiles</taxon>
        <taxon>Ochrophyta</taxon>
        <taxon>Pelagophyceae</taxon>
        <taxon>Pelagomonadales</taxon>
        <taxon>Pelagomonadaceae</taxon>
        <taxon>Aureococcus</taxon>
    </lineage>
</organism>
<feature type="compositionally biased region" description="Basic and acidic residues" evidence="1">
    <location>
        <begin position="292"/>
        <end position="309"/>
    </location>
</feature>
<feature type="compositionally biased region" description="Basic and acidic residues" evidence="1">
    <location>
        <begin position="86"/>
        <end position="113"/>
    </location>
</feature>
<dbReference type="EMBL" id="GL833122">
    <property type="protein sequence ID" value="EGB11712.1"/>
    <property type="molecule type" value="Genomic_DNA"/>
</dbReference>
<proteinExistence type="predicted"/>
<keyword evidence="3" id="KW-1185">Reference proteome</keyword>
<dbReference type="Proteomes" id="UP000002729">
    <property type="component" value="Unassembled WGS sequence"/>
</dbReference>
<evidence type="ECO:0000313" key="3">
    <source>
        <dbReference type="Proteomes" id="UP000002729"/>
    </source>
</evidence>
<feature type="non-terminal residue" evidence="2">
    <location>
        <position position="334"/>
    </location>
</feature>
<dbReference type="OMA" id="RWRMEGS"/>
<feature type="compositionally biased region" description="Basic residues" evidence="1">
    <location>
        <begin position="174"/>
        <end position="188"/>
    </location>
</feature>
<feature type="non-terminal residue" evidence="2">
    <location>
        <position position="1"/>
    </location>
</feature>
<dbReference type="KEGG" id="aaf:AURANDRAFT_70818"/>
<feature type="compositionally biased region" description="Basic residues" evidence="1">
    <location>
        <begin position="35"/>
        <end position="48"/>
    </location>
</feature>
<dbReference type="RefSeq" id="XP_009034051.1">
    <property type="nucleotide sequence ID" value="XM_009035803.1"/>
</dbReference>
<dbReference type="GeneID" id="20227934"/>
<feature type="compositionally biased region" description="Basic residues" evidence="1">
    <location>
        <begin position="244"/>
        <end position="262"/>
    </location>
</feature>
<feature type="region of interest" description="Disordered" evidence="1">
    <location>
        <begin position="1"/>
        <end position="141"/>
    </location>
</feature>
<reference evidence="2 3" key="1">
    <citation type="journal article" date="2011" name="Proc. Natl. Acad. Sci. U.S.A.">
        <title>Niche of harmful alga Aureococcus anophagefferens revealed through ecogenomics.</title>
        <authorList>
            <person name="Gobler C.J."/>
            <person name="Berry D.L."/>
            <person name="Dyhrman S.T."/>
            <person name="Wilhelm S.W."/>
            <person name="Salamov A."/>
            <person name="Lobanov A.V."/>
            <person name="Zhang Y."/>
            <person name="Collier J.L."/>
            <person name="Wurch L.L."/>
            <person name="Kustka A.B."/>
            <person name="Dill B.D."/>
            <person name="Shah M."/>
            <person name="VerBerkmoes N.C."/>
            <person name="Kuo A."/>
            <person name="Terry A."/>
            <person name="Pangilinan J."/>
            <person name="Lindquist E.A."/>
            <person name="Lucas S."/>
            <person name="Paulsen I.T."/>
            <person name="Hattenrath-Lehmann T.K."/>
            <person name="Talmage S.C."/>
            <person name="Walker E.A."/>
            <person name="Koch F."/>
            <person name="Burson A.M."/>
            <person name="Marcoval M.A."/>
            <person name="Tang Y.Z."/>
            <person name="Lecleir G.R."/>
            <person name="Coyne K.J."/>
            <person name="Berg G.M."/>
            <person name="Bertrand E.M."/>
            <person name="Saito M.A."/>
            <person name="Gladyshev V.N."/>
            <person name="Grigoriev I.V."/>
        </authorList>
    </citation>
    <scope>NUCLEOTIDE SEQUENCE [LARGE SCALE GENOMIC DNA]</scope>
    <source>
        <strain evidence="3">CCMP 1984</strain>
    </source>
</reference>